<evidence type="ECO:0000256" key="3">
    <source>
        <dbReference type="ARBA" id="ARBA00022729"/>
    </source>
</evidence>
<evidence type="ECO:0008006" key="10">
    <source>
        <dbReference type="Google" id="ProtNLM"/>
    </source>
</evidence>
<protein>
    <recommendedName>
        <fullName evidence="10">Variable surface lipoprotein</fullName>
    </recommendedName>
</protein>
<keyword evidence="2" id="KW-1003">Cell membrane</keyword>
<reference evidence="8 9" key="1">
    <citation type="submission" date="2018-05" db="EMBL/GenBank/DDBJ databases">
        <title>Annotation of the Mycoplasma phocidae genome.</title>
        <authorList>
            <person name="Brown D.R."/>
            <person name="Kutish G.F."/>
            <person name="Frasca S.Jr."/>
        </authorList>
    </citation>
    <scope>NUCLEOTIDE SEQUENCE [LARGE SCALE GENOMIC DNA]</scope>
    <source>
        <strain evidence="8 9">105</strain>
    </source>
</reference>
<gene>
    <name evidence="8" type="ORF">DA803_00965</name>
</gene>
<proteinExistence type="predicted"/>
<evidence type="ECO:0000256" key="7">
    <source>
        <dbReference type="ARBA" id="ARBA00023288"/>
    </source>
</evidence>
<evidence type="ECO:0000313" key="8">
    <source>
        <dbReference type="EMBL" id="AXE60662.1"/>
    </source>
</evidence>
<dbReference type="GO" id="GO:0005886">
    <property type="term" value="C:plasma membrane"/>
    <property type="evidence" value="ECO:0007669"/>
    <property type="project" value="UniProtKB-SubCell"/>
</dbReference>
<dbReference type="AlphaFoldDB" id="A0A2Z5IQ63"/>
<sequence>MKKKNLYGLLGIIPFAAIPVVAISCDNPFNRDRNQRNTNQGDDLKRLLLNGAQLEKIKNEFEFSLTKEGKKVSRSSKLMDVINELNKKYEKFSSDRKGDKIREDAEFKKYFLLDKPDISKISQSHRIDIKFKVNEMTRSVELYYDVICFDYQNYQEAKDEVVKLEGN</sequence>
<dbReference type="EMBL" id="CP029295">
    <property type="protein sequence ID" value="AXE60662.1"/>
    <property type="molecule type" value="Genomic_DNA"/>
</dbReference>
<keyword evidence="3" id="KW-0732">Signal</keyword>
<evidence type="ECO:0000256" key="5">
    <source>
        <dbReference type="ARBA" id="ARBA00023136"/>
    </source>
</evidence>
<evidence type="ECO:0000313" key="9">
    <source>
        <dbReference type="Proteomes" id="UP000252477"/>
    </source>
</evidence>
<keyword evidence="6" id="KW-0564">Palmitate</keyword>
<dbReference type="NCBIfam" id="NF033817">
    <property type="entry name" value="Mplas_variab_LP"/>
    <property type="match status" value="1"/>
</dbReference>
<dbReference type="PROSITE" id="PS51257">
    <property type="entry name" value="PROKAR_LIPOPROTEIN"/>
    <property type="match status" value="1"/>
</dbReference>
<name>A0A2Z5IQ63_9BACT</name>
<evidence type="ECO:0000256" key="1">
    <source>
        <dbReference type="ARBA" id="ARBA00004193"/>
    </source>
</evidence>
<dbReference type="RefSeq" id="WP_114190776.1">
    <property type="nucleotide sequence ID" value="NZ_CP029295.1"/>
</dbReference>
<keyword evidence="4" id="KW-0677">Repeat</keyword>
<dbReference type="InterPro" id="IPR049890">
    <property type="entry name" value="VlpA-F-like_signal"/>
</dbReference>
<keyword evidence="9" id="KW-1185">Reference proteome</keyword>
<accession>A0A2Z5IQ63</accession>
<evidence type="ECO:0000256" key="4">
    <source>
        <dbReference type="ARBA" id="ARBA00022737"/>
    </source>
</evidence>
<dbReference type="KEGG" id="mpho:DA803_00965"/>
<organism evidence="8 9">
    <name type="scientific">[Mycoplasma] phocae</name>
    <dbReference type="NCBI Taxonomy" id="142651"/>
    <lineage>
        <taxon>Bacteria</taxon>
        <taxon>Bacillati</taxon>
        <taxon>Mycoplasmatota</taxon>
        <taxon>Mycoplasmoidales</taxon>
        <taxon>Metamycoplasmataceae</taxon>
        <taxon>Metamycoplasma</taxon>
    </lineage>
</organism>
<keyword evidence="7" id="KW-0449">Lipoprotein</keyword>
<keyword evidence="5" id="KW-0472">Membrane</keyword>
<evidence type="ECO:0000256" key="6">
    <source>
        <dbReference type="ARBA" id="ARBA00023139"/>
    </source>
</evidence>
<dbReference type="OrthoDB" id="399239at2"/>
<comment type="subcellular location">
    <subcellularLocation>
        <location evidence="1">Cell membrane</location>
        <topology evidence="1">Lipid-anchor</topology>
    </subcellularLocation>
</comment>
<dbReference type="Proteomes" id="UP000252477">
    <property type="component" value="Chromosome"/>
</dbReference>
<evidence type="ECO:0000256" key="2">
    <source>
        <dbReference type="ARBA" id="ARBA00022475"/>
    </source>
</evidence>